<dbReference type="InterPro" id="IPR016181">
    <property type="entry name" value="Acyl_CoA_acyltransferase"/>
</dbReference>
<dbReference type="EMBL" id="QLUW01000002">
    <property type="protein sequence ID" value="RAP75879.1"/>
    <property type="molecule type" value="Genomic_DNA"/>
</dbReference>
<dbReference type="AlphaFoldDB" id="A0A328TZL0"/>
<keyword evidence="5" id="KW-1185">Reference proteome</keyword>
<dbReference type="PANTHER" id="PTHR43877">
    <property type="entry name" value="AMINOALKYLPHOSPHONATE N-ACETYLTRANSFERASE-RELATED-RELATED"/>
    <property type="match status" value="1"/>
</dbReference>
<feature type="domain" description="N-acetyltransferase" evidence="3">
    <location>
        <begin position="4"/>
        <end position="140"/>
    </location>
</feature>
<gene>
    <name evidence="4" type="ORF">DL346_10625</name>
</gene>
<dbReference type="InterPro" id="IPR000182">
    <property type="entry name" value="GNAT_dom"/>
</dbReference>
<name>A0A328TZL0_9BACL</name>
<accession>A0A328TZL0</accession>
<evidence type="ECO:0000313" key="5">
    <source>
        <dbReference type="Proteomes" id="UP000249260"/>
    </source>
</evidence>
<dbReference type="GO" id="GO:0016747">
    <property type="term" value="F:acyltransferase activity, transferring groups other than amino-acyl groups"/>
    <property type="evidence" value="ECO:0007669"/>
    <property type="project" value="InterPro"/>
</dbReference>
<comment type="caution">
    <text evidence="4">The sequence shown here is derived from an EMBL/GenBank/DDBJ whole genome shotgun (WGS) entry which is preliminary data.</text>
</comment>
<dbReference type="Proteomes" id="UP000249260">
    <property type="component" value="Unassembled WGS sequence"/>
</dbReference>
<dbReference type="PROSITE" id="PS51186">
    <property type="entry name" value="GNAT"/>
    <property type="match status" value="1"/>
</dbReference>
<protein>
    <submittedName>
        <fullName evidence="4">GNAT family N-acetyltransferase</fullName>
    </submittedName>
</protein>
<dbReference type="OrthoDB" id="7365228at2"/>
<reference evidence="4 5" key="1">
    <citation type="submission" date="2018-06" db="EMBL/GenBank/DDBJ databases">
        <title>Paenibacillus montanisoli sp. nov., isolated from mountain area soil.</title>
        <authorList>
            <person name="Wu M."/>
        </authorList>
    </citation>
    <scope>NUCLEOTIDE SEQUENCE [LARGE SCALE GENOMIC DNA]</scope>
    <source>
        <strain evidence="4 5">RA17</strain>
    </source>
</reference>
<sequence length="160" mass="18059">MQVNILPPLTEDDKEWLRNLWLNEWGGEIMITRGKKHHVQDMGSVIAWADGVRVGAATYRLGAGECELMSMNATAAGLGIGSKLISAVEQTARQSGMNRMWLITTNDNLDALRFYQRRGYRIAAVYPNAMDEVRKLKPTIPQVGYYAIPVHDEIELEKRL</sequence>
<evidence type="ECO:0000256" key="2">
    <source>
        <dbReference type="ARBA" id="ARBA00023315"/>
    </source>
</evidence>
<evidence type="ECO:0000256" key="1">
    <source>
        <dbReference type="ARBA" id="ARBA00022679"/>
    </source>
</evidence>
<dbReference type="CDD" id="cd04301">
    <property type="entry name" value="NAT_SF"/>
    <property type="match status" value="1"/>
</dbReference>
<dbReference type="PANTHER" id="PTHR43877:SF2">
    <property type="entry name" value="AMINOALKYLPHOSPHONATE N-ACETYLTRANSFERASE-RELATED"/>
    <property type="match status" value="1"/>
</dbReference>
<dbReference type="Gene3D" id="3.40.630.30">
    <property type="match status" value="1"/>
</dbReference>
<evidence type="ECO:0000313" key="4">
    <source>
        <dbReference type="EMBL" id="RAP75879.1"/>
    </source>
</evidence>
<dbReference type="SUPFAM" id="SSF55729">
    <property type="entry name" value="Acyl-CoA N-acyltransferases (Nat)"/>
    <property type="match status" value="1"/>
</dbReference>
<dbReference type="Pfam" id="PF00583">
    <property type="entry name" value="Acetyltransf_1"/>
    <property type="match status" value="1"/>
</dbReference>
<keyword evidence="1 4" id="KW-0808">Transferase</keyword>
<dbReference type="RefSeq" id="WP_112882104.1">
    <property type="nucleotide sequence ID" value="NZ_QLUW01000002.1"/>
</dbReference>
<dbReference type="InterPro" id="IPR050832">
    <property type="entry name" value="Bact_Acetyltransf"/>
</dbReference>
<proteinExistence type="predicted"/>
<evidence type="ECO:0000259" key="3">
    <source>
        <dbReference type="PROSITE" id="PS51186"/>
    </source>
</evidence>
<organism evidence="4 5">
    <name type="scientific">Paenibacillus montanisoli</name>
    <dbReference type="NCBI Taxonomy" id="2081970"/>
    <lineage>
        <taxon>Bacteria</taxon>
        <taxon>Bacillati</taxon>
        <taxon>Bacillota</taxon>
        <taxon>Bacilli</taxon>
        <taxon>Bacillales</taxon>
        <taxon>Paenibacillaceae</taxon>
        <taxon>Paenibacillus</taxon>
    </lineage>
</organism>
<keyword evidence="2" id="KW-0012">Acyltransferase</keyword>